<protein>
    <submittedName>
        <fullName evidence="9">Glycerol-3-phosphate dehydrogenase/oxidase</fullName>
    </submittedName>
</protein>
<dbReference type="PANTHER" id="PTHR11985:SF35">
    <property type="entry name" value="ANAEROBIC GLYCEROL-3-PHOSPHATE DEHYDROGENASE SUBUNIT A"/>
    <property type="match status" value="1"/>
</dbReference>
<accession>A0A7D4CPS6</accession>
<feature type="domain" description="Alpha-glycerophosphate oxidase C-terminal" evidence="8">
    <location>
        <begin position="366"/>
        <end position="503"/>
    </location>
</feature>
<comment type="cofactor">
    <cofactor evidence="1">
        <name>FAD</name>
        <dbReference type="ChEBI" id="CHEBI:57692"/>
    </cofactor>
</comment>
<organism evidence="9 10">
    <name type="scientific">Tenuifilum thalassicum</name>
    <dbReference type="NCBI Taxonomy" id="2590900"/>
    <lineage>
        <taxon>Bacteria</taxon>
        <taxon>Pseudomonadati</taxon>
        <taxon>Bacteroidota</taxon>
        <taxon>Bacteroidia</taxon>
        <taxon>Bacteroidales</taxon>
        <taxon>Tenuifilaceae</taxon>
        <taxon>Tenuifilum</taxon>
    </lineage>
</organism>
<dbReference type="InterPro" id="IPR000447">
    <property type="entry name" value="G3P_DH_FAD-dep"/>
</dbReference>
<feature type="domain" description="FAD dependent oxidoreductase" evidence="7">
    <location>
        <begin position="18"/>
        <end position="343"/>
    </location>
</feature>
<dbReference type="InterPro" id="IPR038299">
    <property type="entry name" value="DAO_C_sf"/>
</dbReference>
<name>A0A7D4CPS6_9BACT</name>
<evidence type="ECO:0000256" key="1">
    <source>
        <dbReference type="ARBA" id="ARBA00001974"/>
    </source>
</evidence>
<keyword evidence="5" id="KW-0274">FAD</keyword>
<evidence type="ECO:0000256" key="6">
    <source>
        <dbReference type="ARBA" id="ARBA00023002"/>
    </source>
</evidence>
<dbReference type="EMBL" id="CP041345">
    <property type="protein sequence ID" value="QKG78985.1"/>
    <property type="molecule type" value="Genomic_DNA"/>
</dbReference>
<dbReference type="Pfam" id="PF01266">
    <property type="entry name" value="DAO"/>
    <property type="match status" value="1"/>
</dbReference>
<evidence type="ECO:0000256" key="4">
    <source>
        <dbReference type="ARBA" id="ARBA00022798"/>
    </source>
</evidence>
<dbReference type="InterPro" id="IPR036188">
    <property type="entry name" value="FAD/NAD-bd_sf"/>
</dbReference>
<keyword evidence="4" id="KW-0319">Glycerol metabolism</keyword>
<sequence length="522" mass="57903">MKRDDLLKRAKEHADSFDFIVIGGGATGIGIALEAATRGYKTILLEMHDFTKSTSSKSTKLVHGGVRYLAQGDIALVREACIERGRLLRNAPHLVKNQSFVIPTFGWFDELMYTVGLTFYDLIAGKYSLGRSLRVSKKRALKYIPTINPQKITAGVVYHDGQFDDSRLAINALQTAVEHGALVVNYIKVVELTKDSNGRLNGVIAIDQENGEKYTFKGKAIINATGVFADDVMQMDNPKQGKTIAPSQGVHVVLDKSFLPGDHAMMIPKTDDGRVLFAVPWHNKIVVGTTDTPVPNPSLEPVALEEEIEFILSTAGRYLTKPPKRSDVLSIFAGLRPLAAPKGDSKKTKEISRSHKIIVSQSHLFTMIGGKWTTFRKMAEDMVARVEKEKGWVKTKSKTRSLKLHGSNVDKVDHSDPLYVYGSDKEKILALASTQPELKETLSESLGIIKAQVIWAVRNEMARTVEDFLARRTRSILLDTRESIRIAPAVASIMAAELGKDKEWEKKQVESYNAIAQNYILN</sequence>
<keyword evidence="6" id="KW-0560">Oxidoreductase</keyword>
<dbReference type="Gene3D" id="1.10.8.870">
    <property type="entry name" value="Alpha-glycerophosphate oxidase, cap domain"/>
    <property type="match status" value="1"/>
</dbReference>
<evidence type="ECO:0000256" key="2">
    <source>
        <dbReference type="ARBA" id="ARBA00007330"/>
    </source>
</evidence>
<dbReference type="Gene3D" id="3.50.50.60">
    <property type="entry name" value="FAD/NAD(P)-binding domain"/>
    <property type="match status" value="1"/>
</dbReference>
<dbReference type="InterPro" id="IPR006076">
    <property type="entry name" value="FAD-dep_OxRdtase"/>
</dbReference>
<evidence type="ECO:0000256" key="5">
    <source>
        <dbReference type="ARBA" id="ARBA00022827"/>
    </source>
</evidence>
<dbReference type="SUPFAM" id="SSF54373">
    <property type="entry name" value="FAD-linked reductases, C-terminal domain"/>
    <property type="match status" value="1"/>
</dbReference>
<evidence type="ECO:0000313" key="9">
    <source>
        <dbReference type="EMBL" id="QKG78985.1"/>
    </source>
</evidence>
<keyword evidence="10" id="KW-1185">Reference proteome</keyword>
<dbReference type="AlphaFoldDB" id="A0A7D4CPS6"/>
<evidence type="ECO:0000313" key="10">
    <source>
        <dbReference type="Proteomes" id="UP000500961"/>
    </source>
</evidence>
<evidence type="ECO:0000259" key="8">
    <source>
        <dbReference type="Pfam" id="PF16901"/>
    </source>
</evidence>
<dbReference type="PANTHER" id="PTHR11985">
    <property type="entry name" value="GLYCEROL-3-PHOSPHATE DEHYDROGENASE"/>
    <property type="match status" value="1"/>
</dbReference>
<dbReference type="InterPro" id="IPR031656">
    <property type="entry name" value="DAO_C"/>
</dbReference>
<dbReference type="GO" id="GO:0046168">
    <property type="term" value="P:glycerol-3-phosphate catabolic process"/>
    <property type="evidence" value="ECO:0007669"/>
    <property type="project" value="TreeGrafter"/>
</dbReference>
<dbReference type="GO" id="GO:0004368">
    <property type="term" value="F:glycerol-3-phosphate dehydrogenase (quinone) activity"/>
    <property type="evidence" value="ECO:0007669"/>
    <property type="project" value="InterPro"/>
</dbReference>
<dbReference type="Gene3D" id="3.30.9.10">
    <property type="entry name" value="D-Amino Acid Oxidase, subunit A, domain 2"/>
    <property type="match status" value="1"/>
</dbReference>
<dbReference type="Proteomes" id="UP000500961">
    <property type="component" value="Chromosome"/>
</dbReference>
<dbReference type="GO" id="GO:0006071">
    <property type="term" value="P:glycerol metabolic process"/>
    <property type="evidence" value="ECO:0007669"/>
    <property type="project" value="UniProtKB-KW"/>
</dbReference>
<dbReference type="PRINTS" id="PR01001">
    <property type="entry name" value="FADG3PDH"/>
</dbReference>
<gene>
    <name evidence="9" type="ORF">FHG85_01455</name>
</gene>
<dbReference type="SUPFAM" id="SSF51905">
    <property type="entry name" value="FAD/NAD(P)-binding domain"/>
    <property type="match status" value="1"/>
</dbReference>
<reference evidence="9 10" key="1">
    <citation type="submission" date="2019-07" db="EMBL/GenBank/DDBJ databases">
        <title>Thalassofilum flectens gen. nov., sp. nov., a novel moderate thermophilic anaerobe from a shallow sea hot spring in Kunashir Island (Russia), representing a new family in the order Bacteroidales, and proposal of Thalassofilacea fam. nov.</title>
        <authorList>
            <person name="Kochetkova T.V."/>
            <person name="Podosokorskaya O.A."/>
            <person name="Novikov A."/>
            <person name="Elcheninov A.G."/>
            <person name="Toshchakov S.V."/>
            <person name="Kublanov I.V."/>
        </authorList>
    </citation>
    <scope>NUCLEOTIDE SEQUENCE [LARGE SCALE GENOMIC DNA]</scope>
    <source>
        <strain evidence="9 10">38-H</strain>
    </source>
</reference>
<comment type="similarity">
    <text evidence="2">Belongs to the FAD-dependent glycerol-3-phosphate dehydrogenase family.</text>
</comment>
<evidence type="ECO:0000259" key="7">
    <source>
        <dbReference type="Pfam" id="PF01266"/>
    </source>
</evidence>
<dbReference type="KEGG" id="ttz:FHG85_01455"/>
<dbReference type="Pfam" id="PF16901">
    <property type="entry name" value="DAO_C"/>
    <property type="match status" value="1"/>
</dbReference>
<keyword evidence="3" id="KW-0285">Flavoprotein</keyword>
<dbReference type="RefSeq" id="WP_173072502.1">
    <property type="nucleotide sequence ID" value="NZ_CP041345.1"/>
</dbReference>
<proteinExistence type="inferred from homology"/>
<evidence type="ECO:0000256" key="3">
    <source>
        <dbReference type="ARBA" id="ARBA00022630"/>
    </source>
</evidence>